<dbReference type="RefSeq" id="WP_089275552.1">
    <property type="nucleotide sequence ID" value="NZ_FZOC01000010.1"/>
</dbReference>
<dbReference type="EMBL" id="FZOC01000010">
    <property type="protein sequence ID" value="SNS25754.1"/>
    <property type="molecule type" value="Genomic_DNA"/>
</dbReference>
<evidence type="ECO:0000313" key="3">
    <source>
        <dbReference type="Proteomes" id="UP000198324"/>
    </source>
</evidence>
<name>A0A239D1R8_9BACT</name>
<evidence type="ECO:0000313" key="2">
    <source>
        <dbReference type="EMBL" id="SNS25754.1"/>
    </source>
</evidence>
<feature type="domain" description="Spore protein YkvP/CgeB glycosyl transferase-like" evidence="1">
    <location>
        <begin position="192"/>
        <end position="343"/>
    </location>
</feature>
<dbReference type="Pfam" id="PF13524">
    <property type="entry name" value="Glyco_trans_1_2"/>
    <property type="match status" value="1"/>
</dbReference>
<reference evidence="2 3" key="1">
    <citation type="submission" date="2017-06" db="EMBL/GenBank/DDBJ databases">
        <authorList>
            <person name="Kim H.J."/>
            <person name="Triplett B.A."/>
        </authorList>
    </citation>
    <scope>NUCLEOTIDE SEQUENCE [LARGE SCALE GENOMIC DNA]</scope>
    <source>
        <strain evidence="2 3">DSM 13116</strain>
    </source>
</reference>
<dbReference type="InterPro" id="IPR055259">
    <property type="entry name" value="YkvP/CgeB_Glyco_trans-like"/>
</dbReference>
<evidence type="ECO:0000259" key="1">
    <source>
        <dbReference type="Pfam" id="PF13524"/>
    </source>
</evidence>
<keyword evidence="3" id="KW-1185">Reference proteome</keyword>
<dbReference type="OrthoDB" id="9791241at2"/>
<accession>A0A239D1R8</accession>
<gene>
    <name evidence="2" type="ORF">SAMN04488503_0051</name>
</gene>
<dbReference type="Proteomes" id="UP000198324">
    <property type="component" value="Unassembled WGS sequence"/>
</dbReference>
<protein>
    <submittedName>
        <fullName evidence="2">Spore maturation protein CgeB</fullName>
    </submittedName>
</protein>
<organism evidence="2 3">
    <name type="scientific">Humidesulfovibrio mexicanus</name>
    <dbReference type="NCBI Taxonomy" id="147047"/>
    <lineage>
        <taxon>Bacteria</taxon>
        <taxon>Pseudomonadati</taxon>
        <taxon>Thermodesulfobacteriota</taxon>
        <taxon>Desulfovibrionia</taxon>
        <taxon>Desulfovibrionales</taxon>
        <taxon>Desulfovibrionaceae</taxon>
        <taxon>Humidesulfovibrio</taxon>
    </lineage>
</organism>
<proteinExistence type="predicted"/>
<sequence>MRVLVVLPLYGGSLPVGRYCASALTGLGHLVEVFEAPEFYASYQALKGLRVTSDRLQYLENSYLQVLSQAVLAKTETFEPDCVLALAQAPLSIQSLKRLRRDGVATAMWFVEDYRLFTYWQAFAPYYDYFAVIQKGAFFDALRQVGQENVLYLPMAADPEFHRRLELSAVDRRRFGSAVSFMGAGYPNRRMAFRDLTRFDFKLWGTDWEGDPILAPHVQMGGARVSSEDCVRIYNATTVNINLHSSIQARELVTGGDFVNPRTFEVAASGAFQLVDRRGLMGELFVTDGPEAELAVFDRMEELAPLVERYLASPEERIAIAKRGQARVLADHTYSARMRDLLDFIATRRPGWPKVRDMAPAVSGLPPELAAEITALLERLGLPSSTGFDDLVWAVRQQQGSLEGLDAAVLFLDEWRKLYAKKAQA</sequence>
<dbReference type="AlphaFoldDB" id="A0A239D1R8"/>